<evidence type="ECO:0000256" key="5">
    <source>
        <dbReference type="ARBA" id="ARBA00048128"/>
    </source>
</evidence>
<dbReference type="Proteomes" id="UP001523262">
    <property type="component" value="Unassembled WGS sequence"/>
</dbReference>
<comment type="similarity">
    <text evidence="1 6">Belongs to the UDPGP type 2 family.</text>
</comment>
<evidence type="ECO:0000259" key="7">
    <source>
        <dbReference type="Pfam" id="PF00483"/>
    </source>
</evidence>
<dbReference type="EMBL" id="JAMQCR010000001">
    <property type="protein sequence ID" value="MCM2532355.1"/>
    <property type="molecule type" value="Genomic_DNA"/>
</dbReference>
<gene>
    <name evidence="8" type="primary">galU</name>
    <name evidence="8" type="ORF">NDK43_08080</name>
</gene>
<keyword evidence="3 6" id="KW-0808">Transferase</keyword>
<reference evidence="8 9" key="1">
    <citation type="submission" date="2022-06" db="EMBL/GenBank/DDBJ databases">
        <authorList>
            <person name="Jeon C.O."/>
        </authorList>
    </citation>
    <scope>NUCLEOTIDE SEQUENCE [LARGE SCALE GENOMIC DNA]</scope>
    <source>
        <strain evidence="8 9">KCTC 13943</strain>
    </source>
</reference>
<evidence type="ECO:0000313" key="8">
    <source>
        <dbReference type="EMBL" id="MCM2532355.1"/>
    </source>
</evidence>
<evidence type="ECO:0000256" key="6">
    <source>
        <dbReference type="RuleBase" id="RU361259"/>
    </source>
</evidence>
<sequence>MKIKKAIIPVGGLGTRFLPATKAQPKEMLPIVDKPAVQYIVEEAVESGIESIIFITGRNKKSIEDHFDKSVELEQMLEEKKKFDVLNEVQRISSMVNIHYIRQKEPLGLGHAVLCAEQFIGYEPFAVLLGDDIMVSEQPALKQMMDAYDHTKQSVIGVKQVAYEDVSKYGIIDPGRKFGRVHAVKDLVEKPSIENAPSNIAVMGRYILNPSIFSYLKTIERGVGNEWQLTDALRLQSENEKLFALELEGKRYDIGDKAGYIKAMIEVALMREDLHHTLFSYLESIVEKERMQNSANRRLTSKYII</sequence>
<organism evidence="8 9">
    <name type="scientific">Neobacillus pocheonensis</name>
    <dbReference type="NCBI Taxonomy" id="363869"/>
    <lineage>
        <taxon>Bacteria</taxon>
        <taxon>Bacillati</taxon>
        <taxon>Bacillota</taxon>
        <taxon>Bacilli</taxon>
        <taxon>Bacillales</taxon>
        <taxon>Bacillaceae</taxon>
        <taxon>Neobacillus</taxon>
    </lineage>
</organism>
<dbReference type="SUPFAM" id="SSF53448">
    <property type="entry name" value="Nucleotide-diphospho-sugar transferases"/>
    <property type="match status" value="1"/>
</dbReference>
<dbReference type="PANTHER" id="PTHR43197">
    <property type="entry name" value="UTP--GLUCOSE-1-PHOSPHATE URIDYLYLTRANSFERASE"/>
    <property type="match status" value="1"/>
</dbReference>
<keyword evidence="8" id="KW-0067">ATP-binding</keyword>
<keyword evidence="9" id="KW-1185">Reference proteome</keyword>
<protein>
    <recommendedName>
        <fullName evidence="2 6">UTP--glucose-1-phosphate uridylyltransferase</fullName>
        <ecNumber evidence="2 6">2.7.7.9</ecNumber>
    </recommendedName>
    <alternativeName>
        <fullName evidence="6">UDP-glucose pyrophosphorylase</fullName>
    </alternativeName>
</protein>
<evidence type="ECO:0000256" key="1">
    <source>
        <dbReference type="ARBA" id="ARBA00006890"/>
    </source>
</evidence>
<proteinExistence type="inferred from homology"/>
<dbReference type="Gene3D" id="3.90.550.10">
    <property type="entry name" value="Spore Coat Polysaccharide Biosynthesis Protein SpsA, Chain A"/>
    <property type="match status" value="1"/>
</dbReference>
<dbReference type="NCBIfam" id="TIGR01099">
    <property type="entry name" value="galU"/>
    <property type="match status" value="1"/>
</dbReference>
<evidence type="ECO:0000256" key="3">
    <source>
        <dbReference type="ARBA" id="ARBA00022679"/>
    </source>
</evidence>
<name>A0ABT0W8F2_9BACI</name>
<evidence type="ECO:0000256" key="4">
    <source>
        <dbReference type="ARBA" id="ARBA00022695"/>
    </source>
</evidence>
<dbReference type="InterPro" id="IPR005771">
    <property type="entry name" value="GalU_uridylyltTrfase_bac/arc"/>
</dbReference>
<dbReference type="EC" id="2.7.7.9" evidence="2 6"/>
<feature type="domain" description="Nucleotidyl transferase" evidence="7">
    <location>
        <begin position="5"/>
        <end position="265"/>
    </location>
</feature>
<dbReference type="PANTHER" id="PTHR43197:SF1">
    <property type="entry name" value="UTP--GLUCOSE-1-PHOSPHATE URIDYLYLTRANSFERASE"/>
    <property type="match status" value="1"/>
</dbReference>
<dbReference type="CDD" id="cd02541">
    <property type="entry name" value="UGPase_prokaryotic"/>
    <property type="match status" value="1"/>
</dbReference>
<keyword evidence="8" id="KW-0547">Nucleotide-binding</keyword>
<dbReference type="InterPro" id="IPR005835">
    <property type="entry name" value="NTP_transferase_dom"/>
</dbReference>
<comment type="catalytic activity">
    <reaction evidence="5 6">
        <text>alpha-D-glucose 1-phosphate + UTP + H(+) = UDP-alpha-D-glucose + diphosphate</text>
        <dbReference type="Rhea" id="RHEA:19889"/>
        <dbReference type="ChEBI" id="CHEBI:15378"/>
        <dbReference type="ChEBI" id="CHEBI:33019"/>
        <dbReference type="ChEBI" id="CHEBI:46398"/>
        <dbReference type="ChEBI" id="CHEBI:58601"/>
        <dbReference type="ChEBI" id="CHEBI:58885"/>
        <dbReference type="EC" id="2.7.7.9"/>
    </reaction>
</comment>
<evidence type="ECO:0000313" key="9">
    <source>
        <dbReference type="Proteomes" id="UP001523262"/>
    </source>
</evidence>
<accession>A0ABT0W8F2</accession>
<dbReference type="GO" id="GO:0003983">
    <property type="term" value="F:UTP:glucose-1-phosphate uridylyltransferase activity"/>
    <property type="evidence" value="ECO:0007669"/>
    <property type="project" value="UniProtKB-EC"/>
</dbReference>
<keyword evidence="4 6" id="KW-0548">Nucleotidyltransferase</keyword>
<dbReference type="GO" id="GO:0005524">
    <property type="term" value="F:ATP binding"/>
    <property type="evidence" value="ECO:0007669"/>
    <property type="project" value="UniProtKB-KW"/>
</dbReference>
<evidence type="ECO:0000256" key="2">
    <source>
        <dbReference type="ARBA" id="ARBA00012415"/>
    </source>
</evidence>
<comment type="caution">
    <text evidence="8">The sequence shown here is derived from an EMBL/GenBank/DDBJ whole genome shotgun (WGS) entry which is preliminary data.</text>
</comment>
<dbReference type="InterPro" id="IPR029044">
    <property type="entry name" value="Nucleotide-diphossugar_trans"/>
</dbReference>
<dbReference type="Pfam" id="PF00483">
    <property type="entry name" value="NTP_transferase"/>
    <property type="match status" value="1"/>
</dbReference>